<comment type="caution">
    <text evidence="2">The sequence shown here is derived from an EMBL/GenBank/DDBJ whole genome shotgun (WGS) entry which is preliminary data.</text>
</comment>
<reference evidence="2 3" key="1">
    <citation type="journal article" date="2019" name="Commun. Biol.">
        <title>The bagworm genome reveals a unique fibroin gene that provides high tensile strength.</title>
        <authorList>
            <person name="Kono N."/>
            <person name="Nakamura H."/>
            <person name="Ohtoshi R."/>
            <person name="Tomita M."/>
            <person name="Numata K."/>
            <person name="Arakawa K."/>
        </authorList>
    </citation>
    <scope>NUCLEOTIDE SEQUENCE [LARGE SCALE GENOMIC DNA]</scope>
</reference>
<protein>
    <submittedName>
        <fullName evidence="2">Uncharacterized protein</fullName>
    </submittedName>
</protein>
<feature type="region of interest" description="Disordered" evidence="1">
    <location>
        <begin position="60"/>
        <end position="81"/>
    </location>
</feature>
<proteinExistence type="predicted"/>
<dbReference type="Proteomes" id="UP000299102">
    <property type="component" value="Unassembled WGS sequence"/>
</dbReference>
<sequence>MKTVLYVDLGIDLSLLKQGFRNGDPAGGATADGQRRRPFAARVSPLLANLWLVVGPFESSTAGRGADLMRERRTHARPERH</sequence>
<keyword evidence="3" id="KW-1185">Reference proteome</keyword>
<dbReference type="EMBL" id="BGZK01000433">
    <property type="protein sequence ID" value="GBP43327.1"/>
    <property type="molecule type" value="Genomic_DNA"/>
</dbReference>
<organism evidence="2 3">
    <name type="scientific">Eumeta variegata</name>
    <name type="common">Bagworm moth</name>
    <name type="synonym">Eumeta japonica</name>
    <dbReference type="NCBI Taxonomy" id="151549"/>
    <lineage>
        <taxon>Eukaryota</taxon>
        <taxon>Metazoa</taxon>
        <taxon>Ecdysozoa</taxon>
        <taxon>Arthropoda</taxon>
        <taxon>Hexapoda</taxon>
        <taxon>Insecta</taxon>
        <taxon>Pterygota</taxon>
        <taxon>Neoptera</taxon>
        <taxon>Endopterygota</taxon>
        <taxon>Lepidoptera</taxon>
        <taxon>Glossata</taxon>
        <taxon>Ditrysia</taxon>
        <taxon>Tineoidea</taxon>
        <taxon>Psychidae</taxon>
        <taxon>Oiketicinae</taxon>
        <taxon>Eumeta</taxon>
    </lineage>
</organism>
<dbReference type="AlphaFoldDB" id="A0A4C1VZR3"/>
<evidence type="ECO:0000313" key="3">
    <source>
        <dbReference type="Proteomes" id="UP000299102"/>
    </source>
</evidence>
<feature type="compositionally biased region" description="Basic residues" evidence="1">
    <location>
        <begin position="72"/>
        <end position="81"/>
    </location>
</feature>
<gene>
    <name evidence="2" type="ORF">EVAR_31211_1</name>
</gene>
<accession>A0A4C1VZR3</accession>
<evidence type="ECO:0000256" key="1">
    <source>
        <dbReference type="SAM" id="MobiDB-lite"/>
    </source>
</evidence>
<evidence type="ECO:0000313" key="2">
    <source>
        <dbReference type="EMBL" id="GBP43327.1"/>
    </source>
</evidence>
<name>A0A4C1VZR3_EUMVA</name>